<sequence>MKFEATAANLRQIALTTNRNPVHVTTRKRSHAHGRATIRVFVVPGHVHRQRVSEKAHVDSHWRTAASVQRLWQEICHKSIPRVPRTDSFGEEGVRLPRVRPKVFPEIRTPEPRPYAHWREALRLPPLSRHVRTIEHAERARRKPHRRATSYVRHLRAEFHIEMEPSAA</sequence>
<reference evidence="1" key="1">
    <citation type="journal article" date="2020" name="Cell">
        <title>Large-Scale Comparative Analyses of Tick Genomes Elucidate Their Genetic Diversity and Vector Capacities.</title>
        <authorList>
            <consortium name="Tick Genome and Microbiome Consortium (TIGMIC)"/>
            <person name="Jia N."/>
            <person name="Wang J."/>
            <person name="Shi W."/>
            <person name="Du L."/>
            <person name="Sun Y."/>
            <person name="Zhan W."/>
            <person name="Jiang J.F."/>
            <person name="Wang Q."/>
            <person name="Zhang B."/>
            <person name="Ji P."/>
            <person name="Bell-Sakyi L."/>
            <person name="Cui X.M."/>
            <person name="Yuan T.T."/>
            <person name="Jiang B.G."/>
            <person name="Yang W.F."/>
            <person name="Lam T.T."/>
            <person name="Chang Q.C."/>
            <person name="Ding S.J."/>
            <person name="Wang X.J."/>
            <person name="Zhu J.G."/>
            <person name="Ruan X.D."/>
            <person name="Zhao L."/>
            <person name="Wei J.T."/>
            <person name="Ye R.Z."/>
            <person name="Que T.C."/>
            <person name="Du C.H."/>
            <person name="Zhou Y.H."/>
            <person name="Cheng J.X."/>
            <person name="Dai P.F."/>
            <person name="Guo W.B."/>
            <person name="Han X.H."/>
            <person name="Huang E.J."/>
            <person name="Li L.F."/>
            <person name="Wei W."/>
            <person name="Gao Y.C."/>
            <person name="Liu J.Z."/>
            <person name="Shao H.Z."/>
            <person name="Wang X."/>
            <person name="Wang C.C."/>
            <person name="Yang T.C."/>
            <person name="Huo Q.B."/>
            <person name="Li W."/>
            <person name="Chen H.Y."/>
            <person name="Chen S.E."/>
            <person name="Zhou L.G."/>
            <person name="Ni X.B."/>
            <person name="Tian J.H."/>
            <person name="Sheng Y."/>
            <person name="Liu T."/>
            <person name="Pan Y.S."/>
            <person name="Xia L.Y."/>
            <person name="Li J."/>
            <person name="Zhao F."/>
            <person name="Cao W.C."/>
        </authorList>
    </citation>
    <scope>NUCLEOTIDE SEQUENCE</scope>
    <source>
        <strain evidence="1">Rsan-2018</strain>
    </source>
</reference>
<evidence type="ECO:0000313" key="2">
    <source>
        <dbReference type="Proteomes" id="UP000821837"/>
    </source>
</evidence>
<protein>
    <submittedName>
        <fullName evidence="1">Uncharacterized protein</fullName>
    </submittedName>
</protein>
<dbReference type="EMBL" id="JABSTV010001251">
    <property type="protein sequence ID" value="KAH7952416.1"/>
    <property type="molecule type" value="Genomic_DNA"/>
</dbReference>
<name>A0A9D4SWY3_RHISA</name>
<gene>
    <name evidence="1" type="ORF">HPB52_022846</name>
</gene>
<accession>A0A9D4SWY3</accession>
<proteinExistence type="predicted"/>
<comment type="caution">
    <text evidence="1">The sequence shown here is derived from an EMBL/GenBank/DDBJ whole genome shotgun (WGS) entry which is preliminary data.</text>
</comment>
<evidence type="ECO:0000313" key="1">
    <source>
        <dbReference type="EMBL" id="KAH7952416.1"/>
    </source>
</evidence>
<keyword evidence="2" id="KW-1185">Reference proteome</keyword>
<dbReference type="Proteomes" id="UP000821837">
    <property type="component" value="Chromosome 5"/>
</dbReference>
<organism evidence="1 2">
    <name type="scientific">Rhipicephalus sanguineus</name>
    <name type="common">Brown dog tick</name>
    <name type="synonym">Ixodes sanguineus</name>
    <dbReference type="NCBI Taxonomy" id="34632"/>
    <lineage>
        <taxon>Eukaryota</taxon>
        <taxon>Metazoa</taxon>
        <taxon>Ecdysozoa</taxon>
        <taxon>Arthropoda</taxon>
        <taxon>Chelicerata</taxon>
        <taxon>Arachnida</taxon>
        <taxon>Acari</taxon>
        <taxon>Parasitiformes</taxon>
        <taxon>Ixodida</taxon>
        <taxon>Ixodoidea</taxon>
        <taxon>Ixodidae</taxon>
        <taxon>Rhipicephalinae</taxon>
        <taxon>Rhipicephalus</taxon>
        <taxon>Rhipicephalus</taxon>
    </lineage>
</organism>
<reference evidence="1" key="2">
    <citation type="submission" date="2021-09" db="EMBL/GenBank/DDBJ databases">
        <authorList>
            <person name="Jia N."/>
            <person name="Wang J."/>
            <person name="Shi W."/>
            <person name="Du L."/>
            <person name="Sun Y."/>
            <person name="Zhan W."/>
            <person name="Jiang J."/>
            <person name="Wang Q."/>
            <person name="Zhang B."/>
            <person name="Ji P."/>
            <person name="Sakyi L.B."/>
            <person name="Cui X."/>
            <person name="Yuan T."/>
            <person name="Jiang B."/>
            <person name="Yang W."/>
            <person name="Lam T.T.-Y."/>
            <person name="Chang Q."/>
            <person name="Ding S."/>
            <person name="Wang X."/>
            <person name="Zhu J."/>
            <person name="Ruan X."/>
            <person name="Zhao L."/>
            <person name="Wei J."/>
            <person name="Que T."/>
            <person name="Du C."/>
            <person name="Cheng J."/>
            <person name="Dai P."/>
            <person name="Han X."/>
            <person name="Huang E."/>
            <person name="Gao Y."/>
            <person name="Liu J."/>
            <person name="Shao H."/>
            <person name="Ye R."/>
            <person name="Li L."/>
            <person name="Wei W."/>
            <person name="Wang X."/>
            <person name="Wang C."/>
            <person name="Huo Q."/>
            <person name="Li W."/>
            <person name="Guo W."/>
            <person name="Chen H."/>
            <person name="Chen S."/>
            <person name="Zhou L."/>
            <person name="Zhou L."/>
            <person name="Ni X."/>
            <person name="Tian J."/>
            <person name="Zhou Y."/>
            <person name="Sheng Y."/>
            <person name="Liu T."/>
            <person name="Pan Y."/>
            <person name="Xia L."/>
            <person name="Li J."/>
            <person name="Zhao F."/>
            <person name="Cao W."/>
        </authorList>
    </citation>
    <scope>NUCLEOTIDE SEQUENCE</scope>
    <source>
        <strain evidence="1">Rsan-2018</strain>
        <tissue evidence="1">Larvae</tissue>
    </source>
</reference>
<dbReference type="AlphaFoldDB" id="A0A9D4SWY3"/>